<evidence type="ECO:0000313" key="2">
    <source>
        <dbReference type="EMBL" id="PIZ00965.1"/>
    </source>
</evidence>
<organism evidence="2 3">
    <name type="scientific">bacterium (Candidatus Gribaldobacteria) CG_4_10_14_0_8_um_filter_33_9</name>
    <dbReference type="NCBI Taxonomy" id="2014266"/>
    <lineage>
        <taxon>Bacteria</taxon>
        <taxon>Candidatus Gribaldobacteria</taxon>
    </lineage>
</organism>
<evidence type="ECO:0000313" key="3">
    <source>
        <dbReference type="Proteomes" id="UP000229371"/>
    </source>
</evidence>
<feature type="region of interest" description="Disordered" evidence="1">
    <location>
        <begin position="1"/>
        <end position="24"/>
    </location>
</feature>
<comment type="caution">
    <text evidence="2">The sequence shown here is derived from an EMBL/GenBank/DDBJ whole genome shotgun (WGS) entry which is preliminary data.</text>
</comment>
<gene>
    <name evidence="2" type="ORF">COY61_01055</name>
</gene>
<reference evidence="3" key="1">
    <citation type="submission" date="2017-09" db="EMBL/GenBank/DDBJ databases">
        <title>Depth-based differentiation of microbial function through sediment-hosted aquifers and enrichment of novel symbionts in the deep terrestrial subsurface.</title>
        <authorList>
            <person name="Probst A.J."/>
            <person name="Ladd B."/>
            <person name="Jarett J.K."/>
            <person name="Geller-Mcgrath D.E."/>
            <person name="Sieber C.M.K."/>
            <person name="Emerson J.B."/>
            <person name="Anantharaman K."/>
            <person name="Thomas B.C."/>
            <person name="Malmstrom R."/>
            <person name="Stieglmeier M."/>
            <person name="Klingl A."/>
            <person name="Woyke T."/>
            <person name="Ryan C.M."/>
            <person name="Banfield J.F."/>
        </authorList>
    </citation>
    <scope>NUCLEOTIDE SEQUENCE [LARGE SCALE GENOMIC DNA]</scope>
</reference>
<name>A0A2M7RNB7_9BACT</name>
<sequence length="137" mass="15529">KQVLVGTGTTEAEPGTEPGTKTPTKIPAELLLNQKVENIGQEIDKQTRGIFGGWFGDNKNWDFYKKQEVSEFQEWWNAKNKGLPDLSKFEWRGAEGGHTETAFREKLGYTIGIFGDRPLAEGDKHLTILQYMKKVLK</sequence>
<proteinExistence type="predicted"/>
<accession>A0A2M7RNB7</accession>
<dbReference type="Proteomes" id="UP000229371">
    <property type="component" value="Unassembled WGS sequence"/>
</dbReference>
<dbReference type="EMBL" id="PFMI01000028">
    <property type="protein sequence ID" value="PIZ00965.1"/>
    <property type="molecule type" value="Genomic_DNA"/>
</dbReference>
<dbReference type="AlphaFoldDB" id="A0A2M7RNB7"/>
<protein>
    <submittedName>
        <fullName evidence="2">Uncharacterized protein</fullName>
    </submittedName>
</protein>
<feature type="non-terminal residue" evidence="2">
    <location>
        <position position="1"/>
    </location>
</feature>
<evidence type="ECO:0000256" key="1">
    <source>
        <dbReference type="SAM" id="MobiDB-lite"/>
    </source>
</evidence>